<dbReference type="SUPFAM" id="SSF48264">
    <property type="entry name" value="Cytochrome P450"/>
    <property type="match status" value="1"/>
</dbReference>
<dbReference type="Proteomes" id="UP001219518">
    <property type="component" value="Unassembled WGS sequence"/>
</dbReference>
<keyword evidence="4 8" id="KW-0479">Metal-binding</keyword>
<feature type="binding site" description="axial binding residue" evidence="8">
    <location>
        <position position="464"/>
    </location>
    <ligand>
        <name>heme</name>
        <dbReference type="ChEBI" id="CHEBI:30413"/>
    </ligand>
    <ligandPart>
        <name>Fe</name>
        <dbReference type="ChEBI" id="CHEBI:18248"/>
    </ligandPart>
</feature>
<evidence type="ECO:0000256" key="8">
    <source>
        <dbReference type="PIRSR" id="PIRSR602401-1"/>
    </source>
</evidence>
<evidence type="ECO:0000256" key="6">
    <source>
        <dbReference type="ARBA" id="ARBA00023004"/>
    </source>
</evidence>
<evidence type="ECO:0000256" key="3">
    <source>
        <dbReference type="ARBA" id="ARBA00022617"/>
    </source>
</evidence>
<keyword evidence="5 9" id="KW-0560">Oxidoreductase</keyword>
<keyword evidence="10" id="KW-0812">Transmembrane</keyword>
<sequence length="532" mass="59098">MGVVFTALCVVCAVLLAPFAVRLWYHLREVARALYLTRNVPGPASLPLLGCLSTFLAVWTDMHGTMHRMLQRYGTTFRMQVLDRVTLVVMDPDDVQAVCTLPALADKPKPYRLLEHHLGMGLINMNGPAYKRHRKAITPSLHLDILQDFVPVFAKNAEALARRLAPHADSGAPFNSSPEFGMLTNMTIMETVMSMRNDGAADDEYVAMANVLDEASTLIMWRAMRPWWESDTLFSLSSRYKAYKETASAMNDLVERILRAKTEEVARGDPAPPRRRMAFLDHVLRSPEATRMSGDELRDELKTFLFAGSTTSMDYLSLVALTFTMYPEVQARVHQASGRRGAKLCISIELNEVFGAPGTPGADRPVSAADLGHLQYTERALREVLRYAPPVPLVFRTASEDVKLPSGVLVPRGCMVCLVPAGTHRIADHFPEPLRFDPDRFSPEQSRGRHPFAYIPFSAGTRNCVGQRYALMFAKTVVATLLRRYAFERAPGGPRDFGEVSVIPGITISVRGGAVTLMLCKLKCSTVLQEIV</sequence>
<dbReference type="GO" id="GO:0016705">
    <property type="term" value="F:oxidoreductase activity, acting on paired donors, with incorporation or reduction of molecular oxygen"/>
    <property type="evidence" value="ECO:0007669"/>
    <property type="project" value="InterPro"/>
</dbReference>
<keyword evidence="3 8" id="KW-0349">Heme</keyword>
<organism evidence="11 12">
    <name type="scientific">Frankliniella fusca</name>
    <dbReference type="NCBI Taxonomy" id="407009"/>
    <lineage>
        <taxon>Eukaryota</taxon>
        <taxon>Metazoa</taxon>
        <taxon>Ecdysozoa</taxon>
        <taxon>Arthropoda</taxon>
        <taxon>Hexapoda</taxon>
        <taxon>Insecta</taxon>
        <taxon>Pterygota</taxon>
        <taxon>Neoptera</taxon>
        <taxon>Paraneoptera</taxon>
        <taxon>Thysanoptera</taxon>
        <taxon>Terebrantia</taxon>
        <taxon>Thripoidea</taxon>
        <taxon>Thripidae</taxon>
        <taxon>Frankliniella</taxon>
    </lineage>
</organism>
<keyword evidence="7 9" id="KW-0503">Monooxygenase</keyword>
<dbReference type="AlphaFoldDB" id="A0AAE1H401"/>
<dbReference type="PANTHER" id="PTHR24291">
    <property type="entry name" value="CYTOCHROME P450 FAMILY 4"/>
    <property type="match status" value="1"/>
</dbReference>
<evidence type="ECO:0000313" key="12">
    <source>
        <dbReference type="Proteomes" id="UP001219518"/>
    </source>
</evidence>
<proteinExistence type="inferred from homology"/>
<dbReference type="InterPro" id="IPR017972">
    <property type="entry name" value="Cyt_P450_CS"/>
</dbReference>
<evidence type="ECO:0000313" key="11">
    <source>
        <dbReference type="EMBL" id="KAK3913200.1"/>
    </source>
</evidence>
<protein>
    <submittedName>
        <fullName evidence="11">Cytochrome P450 4C1</fullName>
    </submittedName>
</protein>
<dbReference type="GO" id="GO:0005506">
    <property type="term" value="F:iron ion binding"/>
    <property type="evidence" value="ECO:0007669"/>
    <property type="project" value="InterPro"/>
</dbReference>
<keyword evidence="10" id="KW-1133">Transmembrane helix</keyword>
<evidence type="ECO:0000256" key="10">
    <source>
        <dbReference type="SAM" id="Phobius"/>
    </source>
</evidence>
<dbReference type="InterPro" id="IPR050196">
    <property type="entry name" value="Cytochrome_P450_Monoox"/>
</dbReference>
<evidence type="ECO:0000256" key="1">
    <source>
        <dbReference type="ARBA" id="ARBA00001971"/>
    </source>
</evidence>
<dbReference type="PRINTS" id="PR00385">
    <property type="entry name" value="P450"/>
</dbReference>
<dbReference type="GO" id="GO:0004497">
    <property type="term" value="F:monooxygenase activity"/>
    <property type="evidence" value="ECO:0007669"/>
    <property type="project" value="UniProtKB-KW"/>
</dbReference>
<gene>
    <name evidence="11" type="ORF">KUF71_022654</name>
</gene>
<dbReference type="EMBL" id="JAHWGI010000311">
    <property type="protein sequence ID" value="KAK3913200.1"/>
    <property type="molecule type" value="Genomic_DNA"/>
</dbReference>
<comment type="caution">
    <text evidence="11">The sequence shown here is derived from an EMBL/GenBank/DDBJ whole genome shotgun (WGS) entry which is preliminary data.</text>
</comment>
<reference evidence="11" key="2">
    <citation type="journal article" date="2023" name="BMC Genomics">
        <title>Pest status, molecular evolution, and epigenetic factors derived from the genome assembly of Frankliniella fusca, a thysanopteran phytovirus vector.</title>
        <authorList>
            <person name="Catto M.A."/>
            <person name="Labadie P.E."/>
            <person name="Jacobson A.L."/>
            <person name="Kennedy G.G."/>
            <person name="Srinivasan R."/>
            <person name="Hunt B.G."/>
        </authorList>
    </citation>
    <scope>NUCLEOTIDE SEQUENCE</scope>
    <source>
        <strain evidence="11">PL_HMW_Pooled</strain>
    </source>
</reference>
<evidence type="ECO:0000256" key="5">
    <source>
        <dbReference type="ARBA" id="ARBA00023002"/>
    </source>
</evidence>
<dbReference type="InterPro" id="IPR002401">
    <property type="entry name" value="Cyt_P450_E_grp-I"/>
</dbReference>
<comment type="similarity">
    <text evidence="2 9">Belongs to the cytochrome P450 family.</text>
</comment>
<dbReference type="GO" id="GO:0020037">
    <property type="term" value="F:heme binding"/>
    <property type="evidence" value="ECO:0007669"/>
    <property type="project" value="InterPro"/>
</dbReference>
<keyword evidence="10" id="KW-0472">Membrane</keyword>
<keyword evidence="12" id="KW-1185">Reference proteome</keyword>
<reference evidence="11" key="1">
    <citation type="submission" date="2021-07" db="EMBL/GenBank/DDBJ databases">
        <authorList>
            <person name="Catto M.A."/>
            <person name="Jacobson A."/>
            <person name="Kennedy G."/>
            <person name="Labadie P."/>
            <person name="Hunt B.G."/>
            <person name="Srinivasan R."/>
        </authorList>
    </citation>
    <scope>NUCLEOTIDE SEQUENCE</scope>
    <source>
        <strain evidence="11">PL_HMW_Pooled</strain>
        <tissue evidence="11">Head</tissue>
    </source>
</reference>
<dbReference type="Gene3D" id="1.10.630.10">
    <property type="entry name" value="Cytochrome P450"/>
    <property type="match status" value="1"/>
</dbReference>
<evidence type="ECO:0000256" key="9">
    <source>
        <dbReference type="RuleBase" id="RU000461"/>
    </source>
</evidence>
<keyword evidence="6 8" id="KW-0408">Iron</keyword>
<dbReference type="Pfam" id="PF00067">
    <property type="entry name" value="p450"/>
    <property type="match status" value="1"/>
</dbReference>
<evidence type="ECO:0000256" key="4">
    <source>
        <dbReference type="ARBA" id="ARBA00022723"/>
    </source>
</evidence>
<evidence type="ECO:0000256" key="7">
    <source>
        <dbReference type="ARBA" id="ARBA00023033"/>
    </source>
</evidence>
<dbReference type="PROSITE" id="PS00086">
    <property type="entry name" value="CYTOCHROME_P450"/>
    <property type="match status" value="1"/>
</dbReference>
<name>A0AAE1H401_9NEOP</name>
<dbReference type="PRINTS" id="PR00463">
    <property type="entry name" value="EP450I"/>
</dbReference>
<evidence type="ECO:0000256" key="2">
    <source>
        <dbReference type="ARBA" id="ARBA00010617"/>
    </source>
</evidence>
<dbReference type="InterPro" id="IPR001128">
    <property type="entry name" value="Cyt_P450"/>
</dbReference>
<accession>A0AAE1H401</accession>
<dbReference type="PANTHER" id="PTHR24291:SF201">
    <property type="entry name" value="CYTOCHROME P450, FAMILY 4, SUBFAMILY B, POLYPEPTIDE 7"/>
    <property type="match status" value="1"/>
</dbReference>
<comment type="cofactor">
    <cofactor evidence="1 8">
        <name>heme</name>
        <dbReference type="ChEBI" id="CHEBI:30413"/>
    </cofactor>
</comment>
<feature type="transmembrane region" description="Helical" evidence="10">
    <location>
        <begin position="44"/>
        <end position="62"/>
    </location>
</feature>
<dbReference type="InterPro" id="IPR036396">
    <property type="entry name" value="Cyt_P450_sf"/>
</dbReference>